<dbReference type="EMBL" id="CP116942">
    <property type="protein sequence ID" value="WCO65267.1"/>
    <property type="molecule type" value="Genomic_DNA"/>
</dbReference>
<dbReference type="InterPro" id="IPR042226">
    <property type="entry name" value="eFR1_2_sf"/>
</dbReference>
<protein>
    <recommendedName>
        <fullName evidence="3">Peptide chain release factor 1</fullName>
    </recommendedName>
</protein>
<dbReference type="InterPro" id="IPR029064">
    <property type="entry name" value="Ribosomal_eL30-like_sf"/>
</dbReference>
<gene>
    <name evidence="1" type="ORF">PO878_12230</name>
</gene>
<dbReference type="AlphaFoldDB" id="A0AAE9YA74"/>
<dbReference type="KEGG" id="ima:PO878_12230"/>
<accession>A0AAE9YA74</accession>
<dbReference type="InterPro" id="IPR041202">
    <property type="entry name" value="BaeRF_family10"/>
</dbReference>
<dbReference type="Proteomes" id="UP001216390">
    <property type="component" value="Chromosome"/>
</dbReference>
<proteinExistence type="predicted"/>
<sequence>MTAITEDTLRTLAGFRTEGVPVTTCYLDVDGRRLLTQRDVEQELDTVLRSARSRANGTPSVHADLDRIEGYVRNGFDRSRVRALALFSCSERDLFEVVALPARVRSRVVVNDMPAVGQLEAIAEEKCRFGVLLVDRKRTRMFIFELDELVETTESDSETLRDYDTRGERERGGVQGHVDAVASQHVRGAAALAFASLQEHGFEHLCIGCPDDLAGELESALHPYLRERLRGRVPVTPQASLDAIRRAAADAEETTERAREADLVRRLLDTVASGGRAVTGLTPVLEALAERRVEHLIVSHEFEQEGWRCRRTGALHAVRPQRDDAASLHHVEDVVEDAIDDALAQGAEVEICVANADLDVHGRIGALLRY</sequence>
<evidence type="ECO:0008006" key="3">
    <source>
        <dbReference type="Google" id="ProtNLM"/>
    </source>
</evidence>
<dbReference type="Pfam" id="PF18854">
    <property type="entry name" value="baeRF_family10"/>
    <property type="match status" value="1"/>
</dbReference>
<dbReference type="SUPFAM" id="SSF55315">
    <property type="entry name" value="L30e-like"/>
    <property type="match status" value="1"/>
</dbReference>
<dbReference type="Gene3D" id="3.30.420.60">
    <property type="entry name" value="eRF1 domain 2"/>
    <property type="match status" value="1"/>
</dbReference>
<organism evidence="1 2">
    <name type="scientific">Iamia majanohamensis</name>
    <dbReference type="NCBI Taxonomy" id="467976"/>
    <lineage>
        <taxon>Bacteria</taxon>
        <taxon>Bacillati</taxon>
        <taxon>Actinomycetota</taxon>
        <taxon>Acidimicrobiia</taxon>
        <taxon>Acidimicrobiales</taxon>
        <taxon>Iamiaceae</taxon>
        <taxon>Iamia</taxon>
    </lineage>
</organism>
<dbReference type="Gene3D" id="3.30.1330.30">
    <property type="match status" value="1"/>
</dbReference>
<evidence type="ECO:0000313" key="1">
    <source>
        <dbReference type="EMBL" id="WCO65267.1"/>
    </source>
</evidence>
<keyword evidence="2" id="KW-1185">Reference proteome</keyword>
<dbReference type="RefSeq" id="WP_272734792.1">
    <property type="nucleotide sequence ID" value="NZ_CP116942.1"/>
</dbReference>
<reference evidence="1" key="1">
    <citation type="submission" date="2023-01" db="EMBL/GenBank/DDBJ databases">
        <title>The diversity of Class Acidimicrobiia in South China Sea sediment environments and the proposal of Iamia marina sp. nov., a novel species of the genus Iamia.</title>
        <authorList>
            <person name="He Y."/>
            <person name="Tian X."/>
        </authorList>
    </citation>
    <scope>NUCLEOTIDE SEQUENCE</scope>
    <source>
        <strain evidence="1">DSM 19957</strain>
    </source>
</reference>
<name>A0AAE9YA74_9ACTN</name>
<evidence type="ECO:0000313" key="2">
    <source>
        <dbReference type="Proteomes" id="UP001216390"/>
    </source>
</evidence>